<protein>
    <recommendedName>
        <fullName evidence="4">Lipoprotein</fullName>
    </recommendedName>
</protein>
<dbReference type="RefSeq" id="WP_008518719.1">
    <property type="nucleotide sequence ID" value="NZ_ACJM01000021.1"/>
</dbReference>
<sequence>MKRVILLLCLAILAVGAGCSTEGSPSYTVNSYDEFIEVLQARGYEITEIDEEKEEITKSTFFSEYPKSIQINSEEHWVQVYEFSDRETAKAEAETISEDGLRIGNVLIDWSTKIYFYQKNKLIVYHGISDQKLLADFESILGKPIRQTPEIN</sequence>
<feature type="signal peptide" evidence="1">
    <location>
        <begin position="1"/>
        <end position="17"/>
    </location>
</feature>
<accession>C0GK76</accession>
<reference evidence="2 3" key="1">
    <citation type="submission" date="2009-02" db="EMBL/GenBank/DDBJ databases">
        <title>Sequencing of the draft genome and assembly of Dethiobacter alkaliphilus AHT 1.</title>
        <authorList>
            <consortium name="US DOE Joint Genome Institute (JGI-PGF)"/>
            <person name="Lucas S."/>
            <person name="Copeland A."/>
            <person name="Lapidus A."/>
            <person name="Glavina del Rio T."/>
            <person name="Dalin E."/>
            <person name="Tice H."/>
            <person name="Bruce D."/>
            <person name="Goodwin L."/>
            <person name="Pitluck S."/>
            <person name="Larimer F."/>
            <person name="Land M.L."/>
            <person name="Hauser L."/>
            <person name="Muyzer G."/>
        </authorList>
    </citation>
    <scope>NUCLEOTIDE SEQUENCE [LARGE SCALE GENOMIC DNA]</scope>
    <source>
        <strain evidence="2 3">AHT 1</strain>
    </source>
</reference>
<evidence type="ECO:0000313" key="3">
    <source>
        <dbReference type="Proteomes" id="UP000006443"/>
    </source>
</evidence>
<evidence type="ECO:0000256" key="1">
    <source>
        <dbReference type="SAM" id="SignalP"/>
    </source>
</evidence>
<proteinExistence type="predicted"/>
<evidence type="ECO:0008006" key="4">
    <source>
        <dbReference type="Google" id="ProtNLM"/>
    </source>
</evidence>
<keyword evidence="3" id="KW-1185">Reference proteome</keyword>
<keyword evidence="1" id="KW-0732">Signal</keyword>
<dbReference type="EMBL" id="ACJM01000021">
    <property type="protein sequence ID" value="EEG76259.1"/>
    <property type="molecule type" value="Genomic_DNA"/>
</dbReference>
<dbReference type="Proteomes" id="UP000006443">
    <property type="component" value="Unassembled WGS sequence"/>
</dbReference>
<comment type="caution">
    <text evidence="2">The sequence shown here is derived from an EMBL/GenBank/DDBJ whole genome shotgun (WGS) entry which is preliminary data.</text>
</comment>
<gene>
    <name evidence="2" type="ORF">DealDRAFT_2885</name>
</gene>
<feature type="chain" id="PRO_5038585302" description="Lipoprotein" evidence="1">
    <location>
        <begin position="18"/>
        <end position="152"/>
    </location>
</feature>
<organism evidence="2 3">
    <name type="scientific">Dethiobacter alkaliphilus AHT 1</name>
    <dbReference type="NCBI Taxonomy" id="555088"/>
    <lineage>
        <taxon>Bacteria</taxon>
        <taxon>Bacillati</taxon>
        <taxon>Bacillota</taxon>
        <taxon>Dethiobacteria</taxon>
        <taxon>Dethiobacterales</taxon>
        <taxon>Dethiobacteraceae</taxon>
        <taxon>Dethiobacter</taxon>
    </lineage>
</organism>
<dbReference type="PROSITE" id="PS51257">
    <property type="entry name" value="PROKAR_LIPOPROTEIN"/>
    <property type="match status" value="1"/>
</dbReference>
<evidence type="ECO:0000313" key="2">
    <source>
        <dbReference type="EMBL" id="EEG76259.1"/>
    </source>
</evidence>
<dbReference type="AlphaFoldDB" id="C0GK76"/>
<name>C0GK76_DETAL</name>